<dbReference type="InterPro" id="IPR018541">
    <property type="entry name" value="Ftsk_gamma"/>
</dbReference>
<feature type="transmembrane region" description="Helical" evidence="7">
    <location>
        <begin position="43"/>
        <end position="66"/>
    </location>
</feature>
<organism evidence="9 10">
    <name type="scientific">Desulfitobacterium metallireducens DSM 15288</name>
    <dbReference type="NCBI Taxonomy" id="871968"/>
    <lineage>
        <taxon>Bacteria</taxon>
        <taxon>Bacillati</taxon>
        <taxon>Bacillota</taxon>
        <taxon>Clostridia</taxon>
        <taxon>Eubacteriales</taxon>
        <taxon>Desulfitobacteriaceae</taxon>
        <taxon>Desulfitobacterium</taxon>
    </lineage>
</organism>
<dbReference type="GO" id="GO:0016020">
    <property type="term" value="C:membrane"/>
    <property type="evidence" value="ECO:0007669"/>
    <property type="project" value="UniProtKB-SubCell"/>
</dbReference>
<evidence type="ECO:0000256" key="3">
    <source>
        <dbReference type="ARBA" id="ARBA00022840"/>
    </source>
</evidence>
<name>W0ECJ5_9FIRM</name>
<dbReference type="InterPro" id="IPR050206">
    <property type="entry name" value="FtsK/SpoIIIE/SftA"/>
</dbReference>
<dbReference type="InterPro" id="IPR041027">
    <property type="entry name" value="FtsK_alpha"/>
</dbReference>
<dbReference type="Gene3D" id="3.40.50.300">
    <property type="entry name" value="P-loop containing nucleotide triphosphate hydrolases"/>
    <property type="match status" value="1"/>
</dbReference>
<dbReference type="GO" id="GO:0005524">
    <property type="term" value="F:ATP binding"/>
    <property type="evidence" value="ECO:0007669"/>
    <property type="project" value="UniProtKB-UniRule"/>
</dbReference>
<evidence type="ECO:0000313" key="9">
    <source>
        <dbReference type="EMBL" id="AHF06781.1"/>
    </source>
</evidence>
<dbReference type="CDD" id="cd01127">
    <property type="entry name" value="TrwB_TraG_TraD_VirD4"/>
    <property type="match status" value="1"/>
</dbReference>
<dbReference type="KEGG" id="dmt:DESME_06685"/>
<dbReference type="AlphaFoldDB" id="W0ECJ5"/>
<dbReference type="Gene3D" id="1.10.10.10">
    <property type="entry name" value="Winged helix-like DNA-binding domain superfamily/Winged helix DNA-binding domain"/>
    <property type="match status" value="1"/>
</dbReference>
<keyword evidence="7" id="KW-0472">Membrane</keyword>
<dbReference type="OrthoDB" id="9807790at2"/>
<evidence type="ECO:0000256" key="4">
    <source>
        <dbReference type="ARBA" id="ARBA00023125"/>
    </source>
</evidence>
<dbReference type="Pfam" id="PF01580">
    <property type="entry name" value="FtsK_SpoIIIE"/>
    <property type="match status" value="1"/>
</dbReference>
<dbReference type="Gene3D" id="3.30.980.40">
    <property type="match status" value="1"/>
</dbReference>
<feature type="transmembrane region" description="Helical" evidence="7">
    <location>
        <begin position="12"/>
        <end position="31"/>
    </location>
</feature>
<dbReference type="SUPFAM" id="SSF52540">
    <property type="entry name" value="P-loop containing nucleoside triphosphate hydrolases"/>
    <property type="match status" value="1"/>
</dbReference>
<dbReference type="eggNOG" id="COG1674">
    <property type="taxonomic scope" value="Bacteria"/>
</dbReference>
<dbReference type="Pfam" id="PF17854">
    <property type="entry name" value="FtsK_alpha"/>
    <property type="match status" value="1"/>
</dbReference>
<dbReference type="RefSeq" id="WP_006715542.1">
    <property type="nucleotide sequence ID" value="NZ_CP007032.1"/>
</dbReference>
<dbReference type="InterPro" id="IPR027417">
    <property type="entry name" value="P-loop_NTPase"/>
</dbReference>
<feature type="binding site" evidence="5">
    <location>
        <begin position="505"/>
        <end position="512"/>
    </location>
    <ligand>
        <name>ATP</name>
        <dbReference type="ChEBI" id="CHEBI:30616"/>
    </ligand>
</feature>
<feature type="compositionally biased region" description="Basic residues" evidence="6">
    <location>
        <begin position="94"/>
        <end position="107"/>
    </location>
</feature>
<feature type="domain" description="FtsK" evidence="8">
    <location>
        <begin position="488"/>
        <end position="680"/>
    </location>
</feature>
<dbReference type="Pfam" id="PF09397">
    <property type="entry name" value="FtsK_gamma"/>
    <property type="match status" value="1"/>
</dbReference>
<dbReference type="InterPro" id="IPR003593">
    <property type="entry name" value="AAA+_ATPase"/>
</dbReference>
<evidence type="ECO:0000256" key="5">
    <source>
        <dbReference type="PROSITE-ProRule" id="PRU00289"/>
    </source>
</evidence>
<dbReference type="GO" id="GO:0003677">
    <property type="term" value="F:DNA binding"/>
    <property type="evidence" value="ECO:0007669"/>
    <property type="project" value="UniProtKB-KW"/>
</dbReference>
<keyword evidence="2 5" id="KW-0547">Nucleotide-binding</keyword>
<evidence type="ECO:0000259" key="8">
    <source>
        <dbReference type="PROSITE" id="PS50901"/>
    </source>
</evidence>
<reference evidence="9 10" key="1">
    <citation type="submission" date="2013-12" db="EMBL/GenBank/DDBJ databases">
        <authorList>
            <consortium name="DOE Joint Genome Institute"/>
            <person name="Smidt H."/>
            <person name="Huntemann M."/>
            <person name="Han J."/>
            <person name="Chen A."/>
            <person name="Kyrpides N."/>
            <person name="Mavromatis K."/>
            <person name="Markowitz V."/>
            <person name="Palaniappan K."/>
            <person name="Ivanova N."/>
            <person name="Schaumberg A."/>
            <person name="Pati A."/>
            <person name="Liolios K."/>
            <person name="Nordberg H.P."/>
            <person name="Cantor M.N."/>
            <person name="Hua S.X."/>
            <person name="Woyke T."/>
        </authorList>
    </citation>
    <scope>NUCLEOTIDE SEQUENCE [LARGE SCALE GENOMIC DNA]</scope>
    <source>
        <strain evidence="10">DSM 15288</strain>
    </source>
</reference>
<evidence type="ECO:0000256" key="2">
    <source>
        <dbReference type="ARBA" id="ARBA00022741"/>
    </source>
</evidence>
<dbReference type="Proteomes" id="UP000010847">
    <property type="component" value="Chromosome"/>
</dbReference>
<evidence type="ECO:0000256" key="1">
    <source>
        <dbReference type="ARBA" id="ARBA00006474"/>
    </source>
</evidence>
<keyword evidence="10" id="KW-1185">Reference proteome</keyword>
<proteinExistence type="inferred from homology"/>
<keyword evidence="9" id="KW-0131">Cell cycle</keyword>
<dbReference type="InterPro" id="IPR036388">
    <property type="entry name" value="WH-like_DNA-bd_sf"/>
</dbReference>
<protein>
    <submittedName>
        <fullName evidence="9">Cell division protein FtsK</fullName>
    </submittedName>
</protein>
<keyword evidence="7" id="KW-1133">Transmembrane helix</keyword>
<dbReference type="SMART" id="SM00382">
    <property type="entry name" value="AAA"/>
    <property type="match status" value="1"/>
</dbReference>
<sequence>MPKKQKSFRVMWQVVAVLTGILGFFGILGELEMTGIGRAIYAGLKAVFGGITWGVPLIFLLVTIVIEVKLEKATQLRIGKSISRFLLKNENTNSKKRKPAQARKSKKSISLQEEKKGIPLPQGKLVSLQGFNDYFASDEGPEIESAATKEPLTELGRDFTTYFQEGQEFSFQPLGTQFTTVQPLKGFPSYFEHVQSEYEKESKISSVIPEKRDWLSVLKEDSEKRVPGQIAQLAQYQPQIESLKVEVPIQKETVQVKELSTANYSEDVPTVSYIEAKTMETQDPDCQLFNIKENLVESTPDLDISLPSIEVNEEFIEIDDNEVDASKIESGEEIITEVPDEVEVVEKSQIERQKSWSLPKFEILDPLLNIPVVYDTETQKKLEQVLADFGVQAKVIRVTRGPVITRFELAPAPGVKISRIVHLADDIALGLAARDVRIEAPIPGKAAIGIEVPNKQPRPVPFKEVLETSTFKENPSKLKTALGKDISNQPVIADLAKMPHVLIAGATGSGKSVCITTIINSILFNAQPNEVKFLMVDPKMVELSIYNGIPHLLAPVVTDPKKAAAALKWIVKEMETRYELFAAAGVRDIGRYNRQKAGLDKVASALPWIVVIIDELADLMIVAANDVEEAICRLAQMARAAGIHLVIATQRPSVDVITGVIKANIPSRISFAVSSQIDSRTILDATGAEKLLGRGDMLYSPQGQNKPIRVQGCFVSDDEVQRTIDYWKSQGKPEYLAPEGFFNETETKMENAGPDDELFIDAGRMIMNTGMASVSFLQRKFKLGYARAARLIDLLEDNGVVGGYEGSKPRQILMTKEEFEERFG</sequence>
<dbReference type="InterPro" id="IPR036390">
    <property type="entry name" value="WH_DNA-bd_sf"/>
</dbReference>
<dbReference type="EMBL" id="CP007032">
    <property type="protein sequence ID" value="AHF06781.1"/>
    <property type="molecule type" value="Genomic_DNA"/>
</dbReference>
<dbReference type="PANTHER" id="PTHR22683:SF41">
    <property type="entry name" value="DNA TRANSLOCASE FTSK"/>
    <property type="match status" value="1"/>
</dbReference>
<evidence type="ECO:0000256" key="6">
    <source>
        <dbReference type="SAM" id="MobiDB-lite"/>
    </source>
</evidence>
<dbReference type="STRING" id="871968.DESME_06685"/>
<comment type="similarity">
    <text evidence="1">Belongs to the FtsK/SpoIIIE/SftA family.</text>
</comment>
<dbReference type="HOGENOM" id="CLU_001981_12_6_9"/>
<keyword evidence="4" id="KW-0238">DNA-binding</keyword>
<feature type="region of interest" description="Disordered" evidence="6">
    <location>
        <begin position="93"/>
        <end position="112"/>
    </location>
</feature>
<dbReference type="PANTHER" id="PTHR22683">
    <property type="entry name" value="SPORULATION PROTEIN RELATED"/>
    <property type="match status" value="1"/>
</dbReference>
<dbReference type="SMART" id="SM00843">
    <property type="entry name" value="Ftsk_gamma"/>
    <property type="match status" value="1"/>
</dbReference>
<accession>W0ECJ5</accession>
<dbReference type="InterPro" id="IPR002543">
    <property type="entry name" value="FtsK_dom"/>
</dbReference>
<dbReference type="PROSITE" id="PS50901">
    <property type="entry name" value="FTSK"/>
    <property type="match status" value="1"/>
</dbReference>
<dbReference type="SUPFAM" id="SSF46785">
    <property type="entry name" value="Winged helix' DNA-binding domain"/>
    <property type="match status" value="1"/>
</dbReference>
<gene>
    <name evidence="9" type="ORF">DESME_06685</name>
</gene>
<keyword evidence="9" id="KW-0132">Cell division</keyword>
<keyword evidence="3 5" id="KW-0067">ATP-binding</keyword>
<evidence type="ECO:0000313" key="10">
    <source>
        <dbReference type="Proteomes" id="UP000010847"/>
    </source>
</evidence>
<dbReference type="GO" id="GO:0051301">
    <property type="term" value="P:cell division"/>
    <property type="evidence" value="ECO:0007669"/>
    <property type="project" value="UniProtKB-KW"/>
</dbReference>
<keyword evidence="7" id="KW-0812">Transmembrane</keyword>
<evidence type="ECO:0000256" key="7">
    <source>
        <dbReference type="SAM" id="Phobius"/>
    </source>
</evidence>